<accession>A0A379MUM7</accession>
<keyword evidence="2" id="KW-1185">Reference proteome</keyword>
<name>A0A379MUM7_9BACT</name>
<evidence type="ECO:0000313" key="1">
    <source>
        <dbReference type="EMBL" id="SUE34590.1"/>
    </source>
</evidence>
<evidence type="ECO:0008006" key="3">
    <source>
        <dbReference type="Google" id="ProtNLM"/>
    </source>
</evidence>
<sequence>MNLFSSTPKIIGICLILMSTVVSCGRQEINSDHRVISEFPRTIALPDGDTCFAFDSDYGLLDLSVAGGYMIGTLRKRERQFVVYTMDSIPRPRKVGLFGTSGKGPTEMMAPAYYGQWSCEDQQTKIWIYDRVKAEFVKVNIDSTLRDGRTIIEQKYDFHTGEIPDIRNLFYVCDTLLVGTVESDRCPMFRYNPVSRRISYLPETMNFDPGLAPQTLQEITQNLCAYNPQKRTVVSVAFSFPQVDFRPIDSLGFTTLFIDRILMPEQCIAQPRRTYFASVCGDSKYVYALWLDQDDDDFGDIEKPSSVLVFDWGGNPVARLEFAEYILGIAIDPTSARLFALNYYHDEHPVMVYNLKGILANDEK</sequence>
<reference evidence="1 2" key="1">
    <citation type="submission" date="2018-06" db="EMBL/GenBank/DDBJ databases">
        <authorList>
            <consortium name="Pathogen Informatics"/>
            <person name="Doyle S."/>
        </authorList>
    </citation>
    <scope>NUCLEOTIDE SEQUENCE [LARGE SCALE GENOMIC DNA]</scope>
    <source>
        <strain evidence="1 2">NCTC11190</strain>
    </source>
</reference>
<dbReference type="AlphaFoldDB" id="A0A379MUM7"/>
<protein>
    <recommendedName>
        <fullName evidence="3">TolB-like 6-blade propeller-like</fullName>
    </recommendedName>
</protein>
<dbReference type="SUPFAM" id="SSF50969">
    <property type="entry name" value="YVTN repeat-like/Quinoprotein amine dehydrogenase"/>
    <property type="match status" value="1"/>
</dbReference>
<dbReference type="Proteomes" id="UP000255233">
    <property type="component" value="Unassembled WGS sequence"/>
</dbReference>
<evidence type="ECO:0000313" key="2">
    <source>
        <dbReference type="Proteomes" id="UP000255233"/>
    </source>
</evidence>
<dbReference type="RefSeq" id="WP_027291565.1">
    <property type="nucleotide sequence ID" value="NZ_UGVL01000001.1"/>
</dbReference>
<organism evidence="1 2">
    <name type="scientific">Rikenella microfusus</name>
    <dbReference type="NCBI Taxonomy" id="28139"/>
    <lineage>
        <taxon>Bacteria</taxon>
        <taxon>Pseudomonadati</taxon>
        <taxon>Bacteroidota</taxon>
        <taxon>Bacteroidia</taxon>
        <taxon>Bacteroidales</taxon>
        <taxon>Rikenellaceae</taxon>
        <taxon>Rikenella</taxon>
    </lineage>
</organism>
<dbReference type="OrthoDB" id="828031at2"/>
<dbReference type="STRING" id="880526.GCA_000427365_01998"/>
<proteinExistence type="predicted"/>
<dbReference type="EMBL" id="UGVL01000001">
    <property type="protein sequence ID" value="SUE34590.1"/>
    <property type="molecule type" value="Genomic_DNA"/>
</dbReference>
<dbReference type="InterPro" id="IPR011044">
    <property type="entry name" value="Quino_amine_DH_bsu"/>
</dbReference>
<gene>
    <name evidence="1" type="ORF">NCTC11190_01822</name>
</gene>